<gene>
    <name evidence="2" type="ORF">ACFODW_01460</name>
</gene>
<proteinExistence type="predicted"/>
<dbReference type="EMBL" id="JBHRRZ010000002">
    <property type="protein sequence ID" value="MFC2947032.1"/>
    <property type="molecule type" value="Genomic_DNA"/>
</dbReference>
<dbReference type="RefSeq" id="WP_390301839.1">
    <property type="nucleotide sequence ID" value="NZ_JBHRRZ010000002.1"/>
</dbReference>
<feature type="domain" description="ABC-type glycine betaine transport system substrate-binding" evidence="1">
    <location>
        <begin position="5"/>
        <end position="171"/>
    </location>
</feature>
<dbReference type="SUPFAM" id="SSF53850">
    <property type="entry name" value="Periplasmic binding protein-like II"/>
    <property type="match status" value="1"/>
</dbReference>
<organism evidence="2 3">
    <name type="scientific">Virgibacillus sediminis</name>
    <dbReference type="NCBI Taxonomy" id="202260"/>
    <lineage>
        <taxon>Bacteria</taxon>
        <taxon>Bacillati</taxon>
        <taxon>Bacillota</taxon>
        <taxon>Bacilli</taxon>
        <taxon>Bacillales</taxon>
        <taxon>Bacillaceae</taxon>
        <taxon>Virgibacillus</taxon>
    </lineage>
</organism>
<dbReference type="InterPro" id="IPR007210">
    <property type="entry name" value="ABC_Gly_betaine_transp_sub-bd"/>
</dbReference>
<name>A0ABV7A213_9BACI</name>
<dbReference type="Gene3D" id="3.40.190.100">
    <property type="entry name" value="Glycine betaine-binding periplasmic protein, domain 2"/>
    <property type="match status" value="1"/>
</dbReference>
<comment type="caution">
    <text evidence="2">The sequence shown here is derived from an EMBL/GenBank/DDBJ whole genome shotgun (WGS) entry which is preliminary data.</text>
</comment>
<sequence>MDARLPYTEAARWEKFEDDLVKVSTSYENAALGWFVPFYVEENPIEDLKQNAEKYGGEIYTISEGVGIVEISKELMEGENMQEHGFELSPSTEGAMISVVQDKIDNEEPVAFTAWRPHSIFARNDLKFLEGQEEYFNPDNVYVLSYKDIEEEYREAYEILSNWSISIDELNR</sequence>
<evidence type="ECO:0000259" key="1">
    <source>
        <dbReference type="Pfam" id="PF04069"/>
    </source>
</evidence>
<keyword evidence="3" id="KW-1185">Reference proteome</keyword>
<dbReference type="Pfam" id="PF04069">
    <property type="entry name" value="OpuAC"/>
    <property type="match status" value="1"/>
</dbReference>
<reference evidence="3" key="1">
    <citation type="journal article" date="2019" name="Int. J. Syst. Evol. Microbiol.">
        <title>The Global Catalogue of Microorganisms (GCM) 10K type strain sequencing project: providing services to taxonomists for standard genome sequencing and annotation.</title>
        <authorList>
            <consortium name="The Broad Institute Genomics Platform"/>
            <consortium name="The Broad Institute Genome Sequencing Center for Infectious Disease"/>
            <person name="Wu L."/>
            <person name="Ma J."/>
        </authorList>
    </citation>
    <scope>NUCLEOTIDE SEQUENCE [LARGE SCALE GENOMIC DNA]</scope>
    <source>
        <strain evidence="3">KCTC 13193</strain>
    </source>
</reference>
<evidence type="ECO:0000313" key="3">
    <source>
        <dbReference type="Proteomes" id="UP001595387"/>
    </source>
</evidence>
<protein>
    <submittedName>
        <fullName evidence="2">Glycine betaine ABC transporter substrate-binding protein</fullName>
    </submittedName>
</protein>
<accession>A0ABV7A213</accession>
<dbReference type="Proteomes" id="UP001595387">
    <property type="component" value="Unassembled WGS sequence"/>
</dbReference>
<evidence type="ECO:0000313" key="2">
    <source>
        <dbReference type="EMBL" id="MFC2947032.1"/>
    </source>
</evidence>